<comment type="caution">
    <text evidence="2">The sequence shown here is derived from an EMBL/GenBank/DDBJ whole genome shotgun (WGS) entry which is preliminary data.</text>
</comment>
<dbReference type="RefSeq" id="WP_377025913.1">
    <property type="nucleotide sequence ID" value="NZ_JBHLTS010000078.1"/>
</dbReference>
<dbReference type="InterPro" id="IPR011990">
    <property type="entry name" value="TPR-like_helical_dom_sf"/>
</dbReference>
<evidence type="ECO:0000313" key="3">
    <source>
        <dbReference type="Proteomes" id="UP001589828"/>
    </source>
</evidence>
<keyword evidence="3" id="KW-1185">Reference proteome</keyword>
<evidence type="ECO:0000256" key="1">
    <source>
        <dbReference type="PROSITE-ProRule" id="PRU00339"/>
    </source>
</evidence>
<dbReference type="Proteomes" id="UP001589828">
    <property type="component" value="Unassembled WGS sequence"/>
</dbReference>
<keyword evidence="1" id="KW-0802">TPR repeat</keyword>
<dbReference type="InterPro" id="IPR019734">
    <property type="entry name" value="TPR_rpt"/>
</dbReference>
<protein>
    <submittedName>
        <fullName evidence="2">Tetratricopeptide repeat protein</fullName>
    </submittedName>
</protein>
<dbReference type="SUPFAM" id="SSF48452">
    <property type="entry name" value="TPR-like"/>
    <property type="match status" value="1"/>
</dbReference>
<dbReference type="PROSITE" id="PS50005">
    <property type="entry name" value="TPR"/>
    <property type="match status" value="1"/>
</dbReference>
<name>A0ABV6LFE2_9SPHI</name>
<dbReference type="Gene3D" id="1.25.40.10">
    <property type="entry name" value="Tetratricopeptide repeat domain"/>
    <property type="match status" value="1"/>
</dbReference>
<organism evidence="2 3">
    <name type="scientific">Mucilaginibacter angelicae</name>
    <dbReference type="NCBI Taxonomy" id="869718"/>
    <lineage>
        <taxon>Bacteria</taxon>
        <taxon>Pseudomonadati</taxon>
        <taxon>Bacteroidota</taxon>
        <taxon>Sphingobacteriia</taxon>
        <taxon>Sphingobacteriales</taxon>
        <taxon>Sphingobacteriaceae</taxon>
        <taxon>Mucilaginibacter</taxon>
    </lineage>
</organism>
<sequence length="274" mass="30789">MNARILFITVVLLLNSIVAFCQAPSGEFLNGLKQINTDLPAAKLNFLAAVAKYPSFHGSYHFLGVIYLNEHKPDSAIWYLKKAVELNTQNINHTAEHSYSRLIAAYISKQDYENAFATAWSAYKLFPDSKSLQSGLKDACLWAYYTENNKLDPQYSSIDPRDEYVVNNIDEEYLIVRSLLIKDYNLQVAGQSLANKKGSAYDVLTCSVGNTNDTRKIDFKINWDMNKYFGGDNGPTTDVVNNKQKSVAERVGAMLAADNKTDLPEAIKKMLSER</sequence>
<evidence type="ECO:0000313" key="2">
    <source>
        <dbReference type="EMBL" id="MFC0518186.1"/>
    </source>
</evidence>
<reference evidence="2 3" key="1">
    <citation type="submission" date="2024-09" db="EMBL/GenBank/DDBJ databases">
        <authorList>
            <person name="Sun Q."/>
            <person name="Mori K."/>
        </authorList>
    </citation>
    <scope>NUCLEOTIDE SEQUENCE [LARGE SCALE GENOMIC DNA]</scope>
    <source>
        <strain evidence="2 3">NCAIM B.02415</strain>
    </source>
</reference>
<gene>
    <name evidence="2" type="ORF">ACFFGT_28485</name>
</gene>
<accession>A0ABV6LFE2</accession>
<dbReference type="EMBL" id="JBHLTS010000078">
    <property type="protein sequence ID" value="MFC0518186.1"/>
    <property type="molecule type" value="Genomic_DNA"/>
</dbReference>
<feature type="repeat" description="TPR" evidence="1">
    <location>
        <begin position="57"/>
        <end position="90"/>
    </location>
</feature>
<proteinExistence type="predicted"/>